<evidence type="ECO:0000313" key="2">
    <source>
        <dbReference type="Proteomes" id="UP000275727"/>
    </source>
</evidence>
<proteinExistence type="predicted"/>
<accession>A0AAD1G0N8</accession>
<sequence length="69" mass="7581">MMLACKTRSPALPVLTDLKVRSAPVLADHAFRLSLTRMKAYLQSLMKSFDVRSDHNPPPVRKATGVCAA</sequence>
<reference evidence="1 2" key="1">
    <citation type="submission" date="2018-06" db="EMBL/GenBank/DDBJ databases">
        <title>Complete Genome Sequence of the Microcystin-Degrading Bacterium Sphingosinicella microcystinivorans Strain B-9.</title>
        <authorList>
            <person name="Jin H."/>
            <person name="Nishizawa T."/>
            <person name="Guo Y."/>
            <person name="Nishizawa A."/>
            <person name="Park H."/>
            <person name="Kato H."/>
            <person name="Tsuji K."/>
            <person name="Harada K."/>
        </authorList>
    </citation>
    <scope>NUCLEOTIDE SEQUENCE [LARGE SCALE GENOMIC DNA]</scope>
    <source>
        <strain evidence="1 2">B9</strain>
    </source>
</reference>
<evidence type="ECO:0000313" key="1">
    <source>
        <dbReference type="EMBL" id="BBE33746.1"/>
    </source>
</evidence>
<dbReference type="EMBL" id="AP018711">
    <property type="protein sequence ID" value="BBE33746.1"/>
    <property type="molecule type" value="Genomic_DNA"/>
</dbReference>
<gene>
    <name evidence="1" type="ORF">SmB9_14040</name>
</gene>
<protein>
    <submittedName>
        <fullName evidence="1">Uncharacterized protein</fullName>
    </submittedName>
</protein>
<dbReference type="KEGG" id="smic:SmB9_14040"/>
<organism evidence="1 2">
    <name type="scientific">Sphingosinicella microcystinivorans</name>
    <dbReference type="NCBI Taxonomy" id="335406"/>
    <lineage>
        <taxon>Bacteria</taxon>
        <taxon>Pseudomonadati</taxon>
        <taxon>Pseudomonadota</taxon>
        <taxon>Alphaproteobacteria</taxon>
        <taxon>Sphingomonadales</taxon>
        <taxon>Sphingosinicellaceae</taxon>
        <taxon>Sphingosinicella</taxon>
    </lineage>
</organism>
<name>A0AAD1G0N8_SPHMI</name>
<dbReference type="Proteomes" id="UP000275727">
    <property type="component" value="Chromosome"/>
</dbReference>
<dbReference type="AlphaFoldDB" id="A0AAD1G0N8"/>